<dbReference type="Proteomes" id="UP000681720">
    <property type="component" value="Unassembled WGS sequence"/>
</dbReference>
<evidence type="ECO:0000256" key="1">
    <source>
        <dbReference type="SAM" id="MobiDB-lite"/>
    </source>
</evidence>
<gene>
    <name evidence="2" type="ORF">GIL414_LOCUS31681</name>
    <name evidence="3" type="ORF">GIL414_LOCUS31722</name>
</gene>
<feature type="region of interest" description="Disordered" evidence="1">
    <location>
        <begin position="1"/>
        <end position="25"/>
    </location>
</feature>
<protein>
    <submittedName>
        <fullName evidence="3">Uncharacterized protein</fullName>
    </submittedName>
</protein>
<dbReference type="AlphaFoldDB" id="A0A8S2W5L6"/>
<reference evidence="3" key="1">
    <citation type="submission" date="2021-02" db="EMBL/GenBank/DDBJ databases">
        <authorList>
            <person name="Nowell W R."/>
        </authorList>
    </citation>
    <scope>NUCLEOTIDE SEQUENCE</scope>
</reference>
<proteinExistence type="predicted"/>
<dbReference type="EMBL" id="CAJOBJ010064977">
    <property type="protein sequence ID" value="CAF4434486.1"/>
    <property type="molecule type" value="Genomic_DNA"/>
</dbReference>
<evidence type="ECO:0000313" key="2">
    <source>
        <dbReference type="EMBL" id="CAF4434486.1"/>
    </source>
</evidence>
<name>A0A8S2W5L6_9BILA</name>
<dbReference type="EMBL" id="CAJOBJ010065135">
    <property type="protein sequence ID" value="CAF4435318.1"/>
    <property type="molecule type" value="Genomic_DNA"/>
</dbReference>
<accession>A0A8S2W5L6</accession>
<organism evidence="3 4">
    <name type="scientific">Rotaria magnacalcarata</name>
    <dbReference type="NCBI Taxonomy" id="392030"/>
    <lineage>
        <taxon>Eukaryota</taxon>
        <taxon>Metazoa</taxon>
        <taxon>Spiralia</taxon>
        <taxon>Gnathifera</taxon>
        <taxon>Rotifera</taxon>
        <taxon>Eurotatoria</taxon>
        <taxon>Bdelloidea</taxon>
        <taxon>Philodinida</taxon>
        <taxon>Philodinidae</taxon>
        <taxon>Rotaria</taxon>
    </lineage>
</organism>
<feature type="compositionally biased region" description="Low complexity" evidence="1">
    <location>
        <begin position="11"/>
        <end position="25"/>
    </location>
</feature>
<comment type="caution">
    <text evidence="3">The sequence shown here is derived from an EMBL/GenBank/DDBJ whole genome shotgun (WGS) entry which is preliminary data.</text>
</comment>
<evidence type="ECO:0000313" key="3">
    <source>
        <dbReference type="EMBL" id="CAF4435318.1"/>
    </source>
</evidence>
<feature type="non-terminal residue" evidence="3">
    <location>
        <position position="52"/>
    </location>
</feature>
<evidence type="ECO:0000313" key="4">
    <source>
        <dbReference type="Proteomes" id="UP000681720"/>
    </source>
</evidence>
<sequence>MMTDRPGSVKTISAAERAASDASATATPTLALESAGASLTPSPVIAIMYPSF</sequence>